<evidence type="ECO:0000259" key="1">
    <source>
        <dbReference type="PROSITE" id="PS51186"/>
    </source>
</evidence>
<dbReference type="PROSITE" id="PS51186">
    <property type="entry name" value="GNAT"/>
    <property type="match status" value="1"/>
</dbReference>
<dbReference type="STRING" id="1435349.PW52_04365"/>
<dbReference type="PANTHER" id="PTHR43451">
    <property type="entry name" value="ACETYLTRANSFERASE (GNAT) FAMILY PROTEIN"/>
    <property type="match status" value="1"/>
</dbReference>
<name>A0A0D7WF85_9FLAO</name>
<dbReference type="RefSeq" id="WP_044631720.1">
    <property type="nucleotide sequence ID" value="NZ_JTDW01000003.1"/>
</dbReference>
<dbReference type="SUPFAM" id="SSF55729">
    <property type="entry name" value="Acyl-CoA N-acyltransferases (Nat)"/>
    <property type="match status" value="1"/>
</dbReference>
<dbReference type="InterPro" id="IPR000182">
    <property type="entry name" value="GNAT_dom"/>
</dbReference>
<dbReference type="EMBL" id="JTDW01000003">
    <property type="protein sequence ID" value="KJD36407.1"/>
    <property type="molecule type" value="Genomic_DNA"/>
</dbReference>
<dbReference type="Proteomes" id="UP000032578">
    <property type="component" value="Unassembled WGS sequence"/>
</dbReference>
<keyword evidence="3" id="KW-1185">Reference proteome</keyword>
<reference evidence="2 3" key="1">
    <citation type="submission" date="2014-11" db="EMBL/GenBank/DDBJ databases">
        <title>Tamlana sedimentorum sp. nov., isolated from shallow sand sediments of the Sea of Japan.</title>
        <authorList>
            <person name="Romanenko L.A."/>
        </authorList>
    </citation>
    <scope>NUCLEOTIDE SEQUENCE [LARGE SCALE GENOMIC DNA]</scope>
    <source>
        <strain evidence="2 3">JCM 19808</strain>
    </source>
</reference>
<evidence type="ECO:0000313" key="2">
    <source>
        <dbReference type="EMBL" id="KJD36407.1"/>
    </source>
</evidence>
<dbReference type="CDD" id="cd04301">
    <property type="entry name" value="NAT_SF"/>
    <property type="match status" value="1"/>
</dbReference>
<protein>
    <recommendedName>
        <fullName evidence="1">N-acetyltransferase domain-containing protein</fullName>
    </recommendedName>
</protein>
<dbReference type="InterPro" id="IPR016181">
    <property type="entry name" value="Acyl_CoA_acyltransferase"/>
</dbReference>
<organism evidence="2 3">
    <name type="scientific">Neotamlana sedimentorum</name>
    <dbReference type="NCBI Taxonomy" id="1435349"/>
    <lineage>
        <taxon>Bacteria</taxon>
        <taxon>Pseudomonadati</taxon>
        <taxon>Bacteroidota</taxon>
        <taxon>Flavobacteriia</taxon>
        <taxon>Flavobacteriales</taxon>
        <taxon>Flavobacteriaceae</taxon>
        <taxon>Neotamlana</taxon>
    </lineage>
</organism>
<sequence>MEIRRAKLEDANKISYLVINTSATHNPNNYNTIQATTWQKYNTPARIKAQLQERTVFCAFLNNKLVGTIGLKDNWIVGFYVSHHMRGKGLGSELIRFIENYALEQNQKELFLIATPSAVAFYKSKNYSITKPVIVTLDRVDYDEFEMHKKLTKN</sequence>
<dbReference type="Gene3D" id="3.40.630.30">
    <property type="match status" value="1"/>
</dbReference>
<gene>
    <name evidence="2" type="ORF">PW52_04365</name>
</gene>
<dbReference type="AlphaFoldDB" id="A0A0D7WF85"/>
<feature type="domain" description="N-acetyltransferase" evidence="1">
    <location>
        <begin position="1"/>
        <end position="152"/>
    </location>
</feature>
<dbReference type="OrthoDB" id="2352823at2"/>
<proteinExistence type="predicted"/>
<accession>A0A0D7WF85</accession>
<dbReference type="InterPro" id="IPR052564">
    <property type="entry name" value="N-acetyltrans/Recomb-assoc"/>
</dbReference>
<comment type="caution">
    <text evidence="2">The sequence shown here is derived from an EMBL/GenBank/DDBJ whole genome shotgun (WGS) entry which is preliminary data.</text>
</comment>
<dbReference type="PATRIC" id="fig|1435349.4.peg.1789"/>
<dbReference type="PANTHER" id="PTHR43451:SF1">
    <property type="entry name" value="ACETYLTRANSFERASE"/>
    <property type="match status" value="1"/>
</dbReference>
<dbReference type="Pfam" id="PF13673">
    <property type="entry name" value="Acetyltransf_10"/>
    <property type="match status" value="1"/>
</dbReference>
<dbReference type="GO" id="GO:0016747">
    <property type="term" value="F:acyltransferase activity, transferring groups other than amino-acyl groups"/>
    <property type="evidence" value="ECO:0007669"/>
    <property type="project" value="InterPro"/>
</dbReference>
<evidence type="ECO:0000313" key="3">
    <source>
        <dbReference type="Proteomes" id="UP000032578"/>
    </source>
</evidence>